<dbReference type="EMBL" id="RQPJ01000002">
    <property type="protein sequence ID" value="RTE54495.1"/>
    <property type="molecule type" value="Genomic_DNA"/>
</dbReference>
<dbReference type="InterPro" id="IPR013830">
    <property type="entry name" value="SGNH_hydro"/>
</dbReference>
<dbReference type="CDD" id="cd01832">
    <property type="entry name" value="SGNH_hydrolase_like_1"/>
    <property type="match status" value="1"/>
</dbReference>
<dbReference type="Pfam" id="PF13472">
    <property type="entry name" value="Lipase_GDSL_2"/>
    <property type="match status" value="1"/>
</dbReference>
<accession>A0A430K624</accession>
<feature type="domain" description="SGNH hydrolase-type esterase" evidence="2">
    <location>
        <begin position="92"/>
        <end position="271"/>
    </location>
</feature>
<keyword evidence="1" id="KW-0472">Membrane</keyword>
<dbReference type="Proteomes" id="UP000267585">
    <property type="component" value="Unassembled WGS sequence"/>
</dbReference>
<gene>
    <name evidence="3" type="ORF">EHW67_04835</name>
</gene>
<keyword evidence="4" id="KW-1185">Reference proteome</keyword>
<keyword evidence="3" id="KW-0378">Hydrolase</keyword>
<dbReference type="InterPro" id="IPR051532">
    <property type="entry name" value="Ester_Hydrolysis_Enzymes"/>
</dbReference>
<proteinExistence type="predicted"/>
<dbReference type="PANTHER" id="PTHR30383:SF5">
    <property type="entry name" value="SGNH HYDROLASE-TYPE ESTERASE DOMAIN-CONTAINING PROTEIN"/>
    <property type="match status" value="1"/>
</dbReference>
<protein>
    <submittedName>
        <fullName evidence="3">SGNH/GDSL hydrolase family protein</fullName>
    </submittedName>
</protein>
<sequence length="285" mass="31573">MGLGYMDSLGKWWPGCARCLRYLFSALISIIMNHLSILLLLFAAFVGCSQENETLDYDPTLDSPANPVPLPSIVEELDGPHLNDSGTYYYLALGDSYTKGESVERAKSFPFQLAGKLEQGPKVEIKTEVLAQTGWTTSNLLDALNNGTNRTAYDLVTLLIGVNNQYQGKSYNIYTREFSQLLDRAVALAYGNPKNVVVISIPDYAYTPFAEGRDRSRISEEIDEYNAHAKSVALQKGVPFLNITNITRNGLSNPELVAIDGLHPSAEAYRAFVDVLYPMILPIFE</sequence>
<dbReference type="GO" id="GO:0004622">
    <property type="term" value="F:phosphatidylcholine lysophospholipase activity"/>
    <property type="evidence" value="ECO:0007669"/>
    <property type="project" value="TreeGrafter"/>
</dbReference>
<keyword evidence="1" id="KW-0812">Transmembrane</keyword>
<feature type="transmembrane region" description="Helical" evidence="1">
    <location>
        <begin position="20"/>
        <end position="46"/>
    </location>
</feature>
<evidence type="ECO:0000259" key="2">
    <source>
        <dbReference type="Pfam" id="PF13472"/>
    </source>
</evidence>
<comment type="caution">
    <text evidence="3">The sequence shown here is derived from an EMBL/GenBank/DDBJ whole genome shotgun (WGS) entry which is preliminary data.</text>
</comment>
<reference evidence="3 4" key="1">
    <citation type="submission" date="2018-11" db="EMBL/GenBank/DDBJ databases">
        <title>Arenibacter aquaticus sp.nov., a marine bacterium isolated from surface seawater in the South China Sea.</title>
        <authorList>
            <person name="Guo J."/>
            <person name="Sun J."/>
        </authorList>
    </citation>
    <scope>NUCLEOTIDE SEQUENCE [LARGE SCALE GENOMIC DNA]</scope>
    <source>
        <strain evidence="3 4">GUO666</strain>
    </source>
</reference>
<evidence type="ECO:0000256" key="1">
    <source>
        <dbReference type="SAM" id="Phobius"/>
    </source>
</evidence>
<name>A0A430K624_9FLAO</name>
<dbReference type="AlphaFoldDB" id="A0A430K624"/>
<dbReference type="SUPFAM" id="SSF52266">
    <property type="entry name" value="SGNH hydrolase"/>
    <property type="match status" value="1"/>
</dbReference>
<evidence type="ECO:0000313" key="4">
    <source>
        <dbReference type="Proteomes" id="UP000267585"/>
    </source>
</evidence>
<dbReference type="Gene3D" id="3.40.50.1110">
    <property type="entry name" value="SGNH hydrolase"/>
    <property type="match status" value="1"/>
</dbReference>
<dbReference type="InterPro" id="IPR036514">
    <property type="entry name" value="SGNH_hydro_sf"/>
</dbReference>
<organism evidence="3 4">
    <name type="scientific">Arenibacter aquaticus</name>
    <dbReference type="NCBI Taxonomy" id="2489054"/>
    <lineage>
        <taxon>Bacteria</taxon>
        <taxon>Pseudomonadati</taxon>
        <taxon>Bacteroidota</taxon>
        <taxon>Flavobacteriia</taxon>
        <taxon>Flavobacteriales</taxon>
        <taxon>Flavobacteriaceae</taxon>
        <taxon>Arenibacter</taxon>
    </lineage>
</organism>
<keyword evidence="1" id="KW-1133">Transmembrane helix</keyword>
<dbReference type="PANTHER" id="PTHR30383">
    <property type="entry name" value="THIOESTERASE 1/PROTEASE 1/LYSOPHOSPHOLIPASE L1"/>
    <property type="match status" value="1"/>
</dbReference>
<evidence type="ECO:0000313" key="3">
    <source>
        <dbReference type="EMBL" id="RTE54495.1"/>
    </source>
</evidence>